<accession>A0A2J8VJS5</accession>
<sequence>PGPEPRIGALGVKVFRSRIACLPGSSSLFGSGPFPSG</sequence>
<gene>
    <name evidence="1" type="ORF">CR201_G0018725</name>
</gene>
<feature type="non-terminal residue" evidence="1">
    <location>
        <position position="1"/>
    </location>
</feature>
<evidence type="ECO:0000313" key="1">
    <source>
        <dbReference type="EMBL" id="PNJ57774.1"/>
    </source>
</evidence>
<dbReference type="AlphaFoldDB" id="A0A2J8VJS5"/>
<reference evidence="1" key="1">
    <citation type="submission" date="2017-12" db="EMBL/GenBank/DDBJ databases">
        <title>High-resolution comparative analysis of great ape genomes.</title>
        <authorList>
            <person name="Pollen A."/>
            <person name="Hastie A."/>
            <person name="Hormozdiari F."/>
            <person name="Dougherty M."/>
            <person name="Liu R."/>
            <person name="Chaisson M."/>
            <person name="Hoppe E."/>
            <person name="Hill C."/>
            <person name="Pang A."/>
            <person name="Hillier L."/>
            <person name="Baker C."/>
            <person name="Armstrong J."/>
            <person name="Shendure J."/>
            <person name="Paten B."/>
            <person name="Wilson R."/>
            <person name="Chao H."/>
            <person name="Schneider V."/>
            <person name="Ventura M."/>
            <person name="Kronenberg Z."/>
            <person name="Murali S."/>
            <person name="Gordon D."/>
            <person name="Cantsilieris S."/>
            <person name="Munson K."/>
            <person name="Nelson B."/>
            <person name="Raja A."/>
            <person name="Underwood J."/>
            <person name="Diekhans M."/>
            <person name="Fiddes I."/>
            <person name="Haussler D."/>
            <person name="Eichler E."/>
        </authorList>
    </citation>
    <scope>NUCLEOTIDE SEQUENCE [LARGE SCALE GENOMIC DNA]</scope>
    <source>
        <strain evidence="1">Susie</strain>
    </source>
</reference>
<name>A0A2J8VJS5_PONAB</name>
<comment type="caution">
    <text evidence="1">The sequence shown here is derived from an EMBL/GenBank/DDBJ whole genome shotgun (WGS) entry which is preliminary data.</text>
</comment>
<proteinExistence type="predicted"/>
<protein>
    <submittedName>
        <fullName evidence="1">KIAA1755 isoform 7</fullName>
    </submittedName>
</protein>
<dbReference type="EMBL" id="NDHI03003419">
    <property type="protein sequence ID" value="PNJ57774.1"/>
    <property type="molecule type" value="Genomic_DNA"/>
</dbReference>
<organism evidence="1">
    <name type="scientific">Pongo abelii</name>
    <name type="common">Sumatran orangutan</name>
    <name type="synonym">Pongo pygmaeus abelii</name>
    <dbReference type="NCBI Taxonomy" id="9601"/>
    <lineage>
        <taxon>Eukaryota</taxon>
        <taxon>Metazoa</taxon>
        <taxon>Chordata</taxon>
        <taxon>Craniata</taxon>
        <taxon>Vertebrata</taxon>
        <taxon>Euteleostomi</taxon>
        <taxon>Mammalia</taxon>
        <taxon>Eutheria</taxon>
        <taxon>Euarchontoglires</taxon>
        <taxon>Primates</taxon>
        <taxon>Haplorrhini</taxon>
        <taxon>Catarrhini</taxon>
        <taxon>Hominidae</taxon>
        <taxon>Pongo</taxon>
    </lineage>
</organism>